<dbReference type="Proteomes" id="UP001147653">
    <property type="component" value="Unassembled WGS sequence"/>
</dbReference>
<dbReference type="EMBL" id="JAPDDP010000063">
    <property type="protein sequence ID" value="MDA0183900.1"/>
    <property type="molecule type" value="Genomic_DNA"/>
</dbReference>
<protein>
    <submittedName>
        <fullName evidence="2">Aminoglycoside phosphotransferase family protein</fullName>
    </submittedName>
</protein>
<dbReference type="AlphaFoldDB" id="A0A9X3NF91"/>
<dbReference type="Gene3D" id="3.90.1200.10">
    <property type="match status" value="1"/>
</dbReference>
<dbReference type="PANTHER" id="PTHR21310:SF42">
    <property type="entry name" value="BIFUNCTIONAL AAC_APH"/>
    <property type="match status" value="1"/>
</dbReference>
<proteinExistence type="predicted"/>
<dbReference type="Pfam" id="PF01636">
    <property type="entry name" value="APH"/>
    <property type="match status" value="1"/>
</dbReference>
<evidence type="ECO:0000259" key="1">
    <source>
        <dbReference type="Pfam" id="PF01636"/>
    </source>
</evidence>
<evidence type="ECO:0000313" key="2">
    <source>
        <dbReference type="EMBL" id="MDA0183900.1"/>
    </source>
</evidence>
<keyword evidence="3" id="KW-1185">Reference proteome</keyword>
<gene>
    <name evidence="2" type="ORF">OJ997_26575</name>
</gene>
<dbReference type="Gene3D" id="3.30.200.20">
    <property type="entry name" value="Phosphorylase Kinase, domain 1"/>
    <property type="match status" value="1"/>
</dbReference>
<dbReference type="InterPro" id="IPR051678">
    <property type="entry name" value="AGP_Transferase"/>
</dbReference>
<evidence type="ECO:0000313" key="3">
    <source>
        <dbReference type="Proteomes" id="UP001147653"/>
    </source>
</evidence>
<dbReference type="InterPro" id="IPR011009">
    <property type="entry name" value="Kinase-like_dom_sf"/>
</dbReference>
<comment type="caution">
    <text evidence="2">The sequence shown here is derived from an EMBL/GenBank/DDBJ whole genome shotgun (WGS) entry which is preliminary data.</text>
</comment>
<accession>A0A9X3NF91</accession>
<dbReference type="PANTHER" id="PTHR21310">
    <property type="entry name" value="AMINOGLYCOSIDE PHOSPHOTRANSFERASE-RELATED-RELATED"/>
    <property type="match status" value="1"/>
</dbReference>
<sequence length="278" mass="30913">MGEVPTDRALVERLLAAQYPALRGEPVRAVRSTGTVNAIYRVGEEHYARLPRMPEWAAALRQECEWLPRLAAQLTLRVPEPVFLGEPDDGYPLPWAVFRWLEGEPYGEVDDELAAARALAGFVRELHAIPVSDGVPRGGRPPLREVDEITRAALETDVARAAWERALETPPWDGERVWAHNDLLRPNLLVRGGRLHAVIDWGSAGASDPALDLIPAWAVFDAPGRAAYRSALEVDDATWERARGYALHQAALIIPYYRETNPAFTALALRTVEQLIRA</sequence>
<reference evidence="2" key="1">
    <citation type="submission" date="2022-10" db="EMBL/GenBank/DDBJ databases">
        <title>The WGS of Solirubrobacter phytolaccae KCTC 29190.</title>
        <authorList>
            <person name="Jiang Z."/>
        </authorList>
    </citation>
    <scope>NUCLEOTIDE SEQUENCE</scope>
    <source>
        <strain evidence="2">KCTC 29190</strain>
    </source>
</reference>
<name>A0A9X3NF91_9ACTN</name>
<dbReference type="SUPFAM" id="SSF56112">
    <property type="entry name" value="Protein kinase-like (PK-like)"/>
    <property type="match status" value="1"/>
</dbReference>
<dbReference type="InterPro" id="IPR002575">
    <property type="entry name" value="Aminoglycoside_PTrfase"/>
</dbReference>
<feature type="domain" description="Aminoglycoside phosphotransferase" evidence="1">
    <location>
        <begin position="34"/>
        <end position="245"/>
    </location>
</feature>
<dbReference type="CDD" id="cd05155">
    <property type="entry name" value="APH_ChoK_like_1"/>
    <property type="match status" value="1"/>
</dbReference>
<organism evidence="2 3">
    <name type="scientific">Solirubrobacter phytolaccae</name>
    <dbReference type="NCBI Taxonomy" id="1404360"/>
    <lineage>
        <taxon>Bacteria</taxon>
        <taxon>Bacillati</taxon>
        <taxon>Actinomycetota</taxon>
        <taxon>Thermoleophilia</taxon>
        <taxon>Solirubrobacterales</taxon>
        <taxon>Solirubrobacteraceae</taxon>
        <taxon>Solirubrobacter</taxon>
    </lineage>
</organism>